<feature type="transmembrane region" description="Helical" evidence="5">
    <location>
        <begin position="215"/>
        <end position="232"/>
    </location>
</feature>
<evidence type="ECO:0000256" key="1">
    <source>
        <dbReference type="ARBA" id="ARBA00004141"/>
    </source>
</evidence>
<organism evidence="7 8">
    <name type="scientific">Candidatus Woykebacteria bacterium RIFCSPLOWO2_01_FULL_41_12</name>
    <dbReference type="NCBI Taxonomy" id="1802604"/>
    <lineage>
        <taxon>Bacteria</taxon>
        <taxon>Candidatus Woykeibacteriota</taxon>
    </lineage>
</organism>
<feature type="transmembrane region" description="Helical" evidence="5">
    <location>
        <begin position="42"/>
        <end position="60"/>
    </location>
</feature>
<dbReference type="InterPro" id="IPR007016">
    <property type="entry name" value="O-antigen_ligase-rel_domated"/>
</dbReference>
<reference evidence="7 8" key="1">
    <citation type="journal article" date="2016" name="Nat. Commun.">
        <title>Thousands of microbial genomes shed light on interconnected biogeochemical processes in an aquifer system.</title>
        <authorList>
            <person name="Anantharaman K."/>
            <person name="Brown C.T."/>
            <person name="Hug L.A."/>
            <person name="Sharon I."/>
            <person name="Castelle C.J."/>
            <person name="Probst A.J."/>
            <person name="Thomas B.C."/>
            <person name="Singh A."/>
            <person name="Wilkins M.J."/>
            <person name="Karaoz U."/>
            <person name="Brodie E.L."/>
            <person name="Williams K.H."/>
            <person name="Hubbard S.S."/>
            <person name="Banfield J.F."/>
        </authorList>
    </citation>
    <scope>NUCLEOTIDE SEQUENCE [LARGE SCALE GENOMIC DNA]</scope>
</reference>
<feature type="transmembrane region" description="Helical" evidence="5">
    <location>
        <begin position="416"/>
        <end position="434"/>
    </location>
</feature>
<comment type="caution">
    <text evidence="7">The sequence shown here is derived from an EMBL/GenBank/DDBJ whole genome shotgun (WGS) entry which is preliminary data.</text>
</comment>
<comment type="subcellular location">
    <subcellularLocation>
        <location evidence="1">Membrane</location>
        <topology evidence="1">Multi-pass membrane protein</topology>
    </subcellularLocation>
</comment>
<feature type="transmembrane region" description="Helical" evidence="5">
    <location>
        <begin position="276"/>
        <end position="294"/>
    </location>
</feature>
<evidence type="ECO:0000256" key="5">
    <source>
        <dbReference type="SAM" id="Phobius"/>
    </source>
</evidence>
<gene>
    <name evidence="7" type="ORF">A3A57_00565</name>
</gene>
<evidence type="ECO:0000256" key="3">
    <source>
        <dbReference type="ARBA" id="ARBA00022989"/>
    </source>
</evidence>
<dbReference type="EMBL" id="MHDA01000018">
    <property type="protein sequence ID" value="OGY32401.1"/>
    <property type="molecule type" value="Genomic_DNA"/>
</dbReference>
<feature type="transmembrane region" description="Helical" evidence="5">
    <location>
        <begin position="480"/>
        <end position="503"/>
    </location>
</feature>
<dbReference type="InterPro" id="IPR011990">
    <property type="entry name" value="TPR-like_helical_dom_sf"/>
</dbReference>
<dbReference type="AlphaFoldDB" id="A0A1G1WXV4"/>
<feature type="transmembrane region" description="Helical" evidence="5">
    <location>
        <begin position="72"/>
        <end position="91"/>
    </location>
</feature>
<dbReference type="Pfam" id="PF04932">
    <property type="entry name" value="Wzy_C"/>
    <property type="match status" value="1"/>
</dbReference>
<accession>A0A1G1WXV4</accession>
<dbReference type="PANTHER" id="PTHR37422">
    <property type="entry name" value="TEICHURONIC ACID BIOSYNTHESIS PROTEIN TUAE"/>
    <property type="match status" value="1"/>
</dbReference>
<keyword evidence="2 5" id="KW-0812">Transmembrane</keyword>
<evidence type="ECO:0000313" key="7">
    <source>
        <dbReference type="EMBL" id="OGY32401.1"/>
    </source>
</evidence>
<feature type="transmembrane region" description="Helical" evidence="5">
    <location>
        <begin position="133"/>
        <end position="150"/>
    </location>
</feature>
<evidence type="ECO:0000256" key="4">
    <source>
        <dbReference type="ARBA" id="ARBA00023136"/>
    </source>
</evidence>
<feature type="transmembrane region" description="Helical" evidence="5">
    <location>
        <begin position="380"/>
        <end position="407"/>
    </location>
</feature>
<feature type="transmembrane region" description="Helical" evidence="5">
    <location>
        <begin position="238"/>
        <end position="255"/>
    </location>
</feature>
<feature type="transmembrane region" description="Helical" evidence="5">
    <location>
        <begin position="440"/>
        <end position="460"/>
    </location>
</feature>
<evidence type="ECO:0000259" key="6">
    <source>
        <dbReference type="Pfam" id="PF04932"/>
    </source>
</evidence>
<dbReference type="InterPro" id="IPR051533">
    <property type="entry name" value="WaaL-like"/>
</dbReference>
<dbReference type="Gene3D" id="1.25.40.10">
    <property type="entry name" value="Tetratricopeptide repeat domain"/>
    <property type="match status" value="1"/>
</dbReference>
<protein>
    <recommendedName>
        <fullName evidence="6">O-antigen ligase-related domain-containing protein</fullName>
    </recommendedName>
</protein>
<feature type="domain" description="O-antigen ligase-related" evidence="6">
    <location>
        <begin position="220"/>
        <end position="395"/>
    </location>
</feature>
<evidence type="ECO:0000313" key="8">
    <source>
        <dbReference type="Proteomes" id="UP000179279"/>
    </source>
</evidence>
<evidence type="ECO:0000256" key="2">
    <source>
        <dbReference type="ARBA" id="ARBA00022692"/>
    </source>
</evidence>
<keyword evidence="4 5" id="KW-0472">Membrane</keyword>
<keyword evidence="3 5" id="KW-1133">Transmembrane helix</keyword>
<dbReference type="GO" id="GO:0016020">
    <property type="term" value="C:membrane"/>
    <property type="evidence" value="ECO:0007669"/>
    <property type="project" value="UniProtKB-SubCell"/>
</dbReference>
<sequence>MEMGASNLAEKVVEYTFYAVFFIVPIIWLPVTSELFEFNKMIVVYLGTSVILAVWALKSIEEKQITLRRTPVDIPIVLFVLANILSTIFSIDRHTSIFGYYTRLNGGLLSTFSYIILFYAFVTFFNREKLLKALKVLVASSAVVTLYAILQHPNPFFRNPDGSFRGIDAGYWRQNSEARVFSTLGHPNWLAAFILMLTPFGLYLLTLAKNLWIKTTYLLLLIGYFLAFTFTYSRGGTLGFIAMLAVLVAGLIAFYRKNIRRWNWKAVFASLKWPKTAFFVSVIIIGWILTLFLFENAFTSRGLDITSLTAQGETQLASEGAETGKIRLIVWKGGLEIFRNFPLFGSGVETFTYSYYLFRPTENNLTGEWDFLYNKAHNEFINYLSTTGIVGFTSYMLIIITIVIYLLKKLWAEKTVFLGVFYLLALSSYTGYLVQNFFGFSIVPIALLFFLIPAFVFVAANPQKNTSLKLEFLKNSTIGLVAKVGTFFLGAILISGSILMWTADYYYTTGISTNDLGKSYQDLKFSTALRPDEPLYKAALGLTTISLAVTNMENISKERLKEGFDYLNQATNSSPNNLNILEIRLDALKGLAALDQRYLPQMVETAEKIAVLAPTEAKKQYDLASAYTAIGDIEKSQKQLEKVVELKFNYQLAWESLLRIDKKLGDSSSLAKHKEDYESIFKEADANQLLEN</sequence>
<dbReference type="SUPFAM" id="SSF48452">
    <property type="entry name" value="TPR-like"/>
    <property type="match status" value="1"/>
</dbReference>
<name>A0A1G1WXV4_9BACT</name>
<feature type="transmembrane region" description="Helical" evidence="5">
    <location>
        <begin position="97"/>
        <end position="121"/>
    </location>
</feature>
<proteinExistence type="predicted"/>
<feature type="transmembrane region" description="Helical" evidence="5">
    <location>
        <begin position="12"/>
        <end position="30"/>
    </location>
</feature>
<dbReference type="PANTHER" id="PTHR37422:SF17">
    <property type="entry name" value="O-ANTIGEN LIGASE"/>
    <property type="match status" value="1"/>
</dbReference>
<feature type="transmembrane region" description="Helical" evidence="5">
    <location>
        <begin position="189"/>
        <end position="208"/>
    </location>
</feature>
<dbReference type="Proteomes" id="UP000179279">
    <property type="component" value="Unassembled WGS sequence"/>
</dbReference>